<evidence type="ECO:0000256" key="2">
    <source>
        <dbReference type="ARBA" id="ARBA00004127"/>
    </source>
</evidence>
<dbReference type="Proteomes" id="UP000448575">
    <property type="component" value="Unassembled WGS sequence"/>
</dbReference>
<feature type="transmembrane region" description="Helical" evidence="16">
    <location>
        <begin position="157"/>
        <end position="177"/>
    </location>
</feature>
<dbReference type="NCBIfam" id="TIGR00473">
    <property type="entry name" value="pssA"/>
    <property type="match status" value="1"/>
</dbReference>
<evidence type="ECO:0000313" key="17">
    <source>
        <dbReference type="EMBL" id="MYN02883.1"/>
    </source>
</evidence>
<feature type="transmembrane region" description="Helical" evidence="16">
    <location>
        <begin position="220"/>
        <end position="237"/>
    </location>
</feature>
<dbReference type="PROSITE" id="PS00379">
    <property type="entry name" value="CDP_ALCOHOL_P_TRANSF"/>
    <property type="match status" value="1"/>
</dbReference>
<keyword evidence="7 15" id="KW-0808">Transferase</keyword>
<dbReference type="AlphaFoldDB" id="A0A6N9HIF7"/>
<comment type="catalytic activity">
    <reaction evidence="1">
        <text>a CDP-1,2-diacyl-sn-glycerol + L-serine = a 1,2-diacyl-sn-glycero-3-phospho-L-serine + CMP + H(+)</text>
        <dbReference type="Rhea" id="RHEA:16913"/>
        <dbReference type="ChEBI" id="CHEBI:15378"/>
        <dbReference type="ChEBI" id="CHEBI:33384"/>
        <dbReference type="ChEBI" id="CHEBI:57262"/>
        <dbReference type="ChEBI" id="CHEBI:58332"/>
        <dbReference type="ChEBI" id="CHEBI:60377"/>
        <dbReference type="EC" id="2.7.8.8"/>
    </reaction>
</comment>
<keyword evidence="11 16" id="KW-0472">Membrane</keyword>
<dbReference type="InterPro" id="IPR048254">
    <property type="entry name" value="CDP_ALCOHOL_P_TRANSF_CS"/>
</dbReference>
<protein>
    <recommendedName>
        <fullName evidence="5">CDP-diacylglycerol--serine O-phosphatidyltransferase</fullName>
        <ecNumber evidence="4">2.7.8.8</ecNumber>
    </recommendedName>
    <alternativeName>
        <fullName evidence="14">Phosphatidylserine synthase</fullName>
    </alternativeName>
</protein>
<dbReference type="Gene3D" id="1.20.120.1760">
    <property type="match status" value="1"/>
</dbReference>
<evidence type="ECO:0000256" key="8">
    <source>
        <dbReference type="ARBA" id="ARBA00022692"/>
    </source>
</evidence>
<dbReference type="GO" id="GO:0003882">
    <property type="term" value="F:CDP-diacylglycerol-serine O-phosphatidyltransferase activity"/>
    <property type="evidence" value="ECO:0007669"/>
    <property type="project" value="UniProtKB-EC"/>
</dbReference>
<evidence type="ECO:0000313" key="18">
    <source>
        <dbReference type="Proteomes" id="UP000448575"/>
    </source>
</evidence>
<dbReference type="PANTHER" id="PTHR14269">
    <property type="entry name" value="CDP-DIACYLGLYCEROL--GLYCEROL-3-PHOSPHATE 3-PHOSPHATIDYLTRANSFERASE-RELATED"/>
    <property type="match status" value="1"/>
</dbReference>
<dbReference type="InterPro" id="IPR004533">
    <property type="entry name" value="CDP-diaglyc--ser_O-PTrfase"/>
</dbReference>
<dbReference type="EMBL" id="WWCJ01000008">
    <property type="protein sequence ID" value="MYN02883.1"/>
    <property type="molecule type" value="Genomic_DNA"/>
</dbReference>
<evidence type="ECO:0000256" key="10">
    <source>
        <dbReference type="ARBA" id="ARBA00023098"/>
    </source>
</evidence>
<evidence type="ECO:0000256" key="9">
    <source>
        <dbReference type="ARBA" id="ARBA00022989"/>
    </source>
</evidence>
<keyword evidence="18" id="KW-1185">Reference proteome</keyword>
<comment type="caution">
    <text evidence="17">The sequence shown here is derived from an EMBL/GenBank/DDBJ whole genome shotgun (WGS) entry which is preliminary data.</text>
</comment>
<dbReference type="GO" id="GO:0016020">
    <property type="term" value="C:membrane"/>
    <property type="evidence" value="ECO:0007669"/>
    <property type="project" value="InterPro"/>
</dbReference>
<dbReference type="InterPro" id="IPR000462">
    <property type="entry name" value="CDP-OH_P_trans"/>
</dbReference>
<keyword evidence="13" id="KW-1208">Phospholipid metabolism</keyword>
<keyword evidence="9 16" id="KW-1133">Transmembrane helix</keyword>
<dbReference type="InterPro" id="IPR050324">
    <property type="entry name" value="CDP-alcohol_PTase-I"/>
</dbReference>
<name>A0A6N9HIF7_9BURK</name>
<dbReference type="GO" id="GO:0012505">
    <property type="term" value="C:endomembrane system"/>
    <property type="evidence" value="ECO:0007669"/>
    <property type="project" value="UniProtKB-SubCell"/>
</dbReference>
<keyword evidence="10" id="KW-0443">Lipid metabolism</keyword>
<evidence type="ECO:0000256" key="14">
    <source>
        <dbReference type="ARBA" id="ARBA00032361"/>
    </source>
</evidence>
<feature type="transmembrane region" description="Helical" evidence="16">
    <location>
        <begin position="38"/>
        <end position="61"/>
    </location>
</feature>
<dbReference type="RefSeq" id="WP_161025874.1">
    <property type="nucleotide sequence ID" value="NZ_WWCJ01000008.1"/>
</dbReference>
<dbReference type="EC" id="2.7.8.8" evidence="4"/>
<dbReference type="InterPro" id="IPR043130">
    <property type="entry name" value="CDP-OH_PTrfase_TM_dom"/>
</dbReference>
<accession>A0A6N9HIF7</accession>
<evidence type="ECO:0000256" key="4">
    <source>
        <dbReference type="ARBA" id="ARBA00013174"/>
    </source>
</evidence>
<evidence type="ECO:0000256" key="7">
    <source>
        <dbReference type="ARBA" id="ARBA00022679"/>
    </source>
</evidence>
<dbReference type="PANTHER" id="PTHR14269:SF61">
    <property type="entry name" value="CDP-DIACYLGLYCEROL--SERINE O-PHOSPHATIDYLTRANSFERASE"/>
    <property type="match status" value="1"/>
</dbReference>
<comment type="similarity">
    <text evidence="3 15">Belongs to the CDP-alcohol phosphatidyltransferase class-I family.</text>
</comment>
<evidence type="ECO:0000256" key="16">
    <source>
        <dbReference type="SAM" id="Phobius"/>
    </source>
</evidence>
<feature type="transmembrane region" description="Helical" evidence="16">
    <location>
        <begin position="189"/>
        <end position="208"/>
    </location>
</feature>
<evidence type="ECO:0000256" key="3">
    <source>
        <dbReference type="ARBA" id="ARBA00010441"/>
    </source>
</evidence>
<dbReference type="GO" id="GO:0008654">
    <property type="term" value="P:phospholipid biosynthetic process"/>
    <property type="evidence" value="ECO:0007669"/>
    <property type="project" value="UniProtKB-KW"/>
</dbReference>
<evidence type="ECO:0000256" key="11">
    <source>
        <dbReference type="ARBA" id="ARBA00023136"/>
    </source>
</evidence>
<organism evidence="17 18">
    <name type="scientific">Pseudoduganella guangdongensis</name>
    <dbReference type="NCBI Taxonomy" id="2692179"/>
    <lineage>
        <taxon>Bacteria</taxon>
        <taxon>Pseudomonadati</taxon>
        <taxon>Pseudomonadota</taxon>
        <taxon>Betaproteobacteria</taxon>
        <taxon>Burkholderiales</taxon>
        <taxon>Oxalobacteraceae</taxon>
        <taxon>Telluria group</taxon>
        <taxon>Pseudoduganella</taxon>
    </lineage>
</organism>
<dbReference type="Pfam" id="PF01066">
    <property type="entry name" value="CDP-OH_P_transf"/>
    <property type="match status" value="1"/>
</dbReference>
<keyword evidence="8 16" id="KW-0812">Transmembrane</keyword>
<keyword evidence="12" id="KW-0594">Phospholipid biosynthesis</keyword>
<reference evidence="17 18" key="1">
    <citation type="submission" date="2019-12" db="EMBL/GenBank/DDBJ databases">
        <title>Novel species isolated from a subtropical stream in China.</title>
        <authorList>
            <person name="Lu H."/>
        </authorList>
    </citation>
    <scope>NUCLEOTIDE SEQUENCE [LARGE SCALE GENOMIC DNA]</scope>
    <source>
        <strain evidence="17 18">DS3</strain>
    </source>
</reference>
<evidence type="ECO:0000256" key="15">
    <source>
        <dbReference type="RuleBase" id="RU003750"/>
    </source>
</evidence>
<evidence type="ECO:0000256" key="5">
    <source>
        <dbReference type="ARBA" id="ARBA00017171"/>
    </source>
</evidence>
<keyword evidence="6" id="KW-0444">Lipid biosynthesis</keyword>
<comment type="subcellular location">
    <subcellularLocation>
        <location evidence="2">Endomembrane system</location>
        <topology evidence="2">Multi-pass membrane protein</topology>
    </subcellularLocation>
</comment>
<feature type="transmembrane region" description="Helical" evidence="16">
    <location>
        <begin position="127"/>
        <end position="145"/>
    </location>
</feature>
<evidence type="ECO:0000256" key="6">
    <source>
        <dbReference type="ARBA" id="ARBA00022516"/>
    </source>
</evidence>
<sequence length="283" mass="31181">MAKFPRRRSKNAAGKQSLFSRFARRKGEAGDRPRSRGIYLLPNAFTTGALFCGFFAIVMAMNQRFEHAAWAIFVAMLLDGLDGRVARLTNTQSEFGAQYDSLSDMVSFGAAPALVIYEFSLRGLGKLGWIAAFVYCAGAALRLARFNTNIEVVDKRYFQGLPSPAAAALIAGFVMLLTDLEVPGVIYPWQGWVLAVFAGLSMVSNVPFYSFKDINFRKSVPFIAVFLIAMFFALISIDPPKVLFVLFVAYGLSGYVIYATRMVRGNPVKLIEKASEPGDQKDA</sequence>
<gene>
    <name evidence="17" type="primary">pssA</name>
    <name evidence="17" type="ORF">GTP41_12310</name>
</gene>
<evidence type="ECO:0000256" key="1">
    <source>
        <dbReference type="ARBA" id="ARBA00000287"/>
    </source>
</evidence>
<evidence type="ECO:0000256" key="12">
    <source>
        <dbReference type="ARBA" id="ARBA00023209"/>
    </source>
</evidence>
<evidence type="ECO:0000256" key="13">
    <source>
        <dbReference type="ARBA" id="ARBA00023264"/>
    </source>
</evidence>
<feature type="transmembrane region" description="Helical" evidence="16">
    <location>
        <begin position="243"/>
        <end position="260"/>
    </location>
</feature>
<proteinExistence type="inferred from homology"/>